<accession>A0ABV0UMB6</accession>
<evidence type="ECO:0000313" key="2">
    <source>
        <dbReference type="Proteomes" id="UP001482620"/>
    </source>
</evidence>
<sequence>VQQVSFRRAQTPPTKAVSRSNTILLCNTTVRRAVTSVDSPEHLILTHCHVASHG</sequence>
<dbReference type="Proteomes" id="UP001482620">
    <property type="component" value="Unassembled WGS sequence"/>
</dbReference>
<keyword evidence="2" id="KW-1185">Reference proteome</keyword>
<evidence type="ECO:0000313" key="1">
    <source>
        <dbReference type="EMBL" id="MEQ2245376.1"/>
    </source>
</evidence>
<protein>
    <submittedName>
        <fullName evidence="1">Uncharacterized protein</fullName>
    </submittedName>
</protein>
<comment type="caution">
    <text evidence="1">The sequence shown here is derived from an EMBL/GenBank/DDBJ whole genome shotgun (WGS) entry which is preliminary data.</text>
</comment>
<name>A0ABV0UMB6_9TELE</name>
<dbReference type="EMBL" id="JAHRIQ010073063">
    <property type="protein sequence ID" value="MEQ2245376.1"/>
    <property type="molecule type" value="Genomic_DNA"/>
</dbReference>
<organism evidence="1 2">
    <name type="scientific">Ilyodon furcidens</name>
    <name type="common">goldbreast splitfin</name>
    <dbReference type="NCBI Taxonomy" id="33524"/>
    <lineage>
        <taxon>Eukaryota</taxon>
        <taxon>Metazoa</taxon>
        <taxon>Chordata</taxon>
        <taxon>Craniata</taxon>
        <taxon>Vertebrata</taxon>
        <taxon>Euteleostomi</taxon>
        <taxon>Actinopterygii</taxon>
        <taxon>Neopterygii</taxon>
        <taxon>Teleostei</taxon>
        <taxon>Neoteleostei</taxon>
        <taxon>Acanthomorphata</taxon>
        <taxon>Ovalentaria</taxon>
        <taxon>Atherinomorphae</taxon>
        <taxon>Cyprinodontiformes</taxon>
        <taxon>Goodeidae</taxon>
        <taxon>Ilyodon</taxon>
    </lineage>
</organism>
<gene>
    <name evidence="1" type="ORF">ILYODFUR_027210</name>
</gene>
<feature type="non-terminal residue" evidence="1">
    <location>
        <position position="1"/>
    </location>
</feature>
<reference evidence="1 2" key="1">
    <citation type="submission" date="2021-06" db="EMBL/GenBank/DDBJ databases">
        <authorList>
            <person name="Palmer J.M."/>
        </authorList>
    </citation>
    <scope>NUCLEOTIDE SEQUENCE [LARGE SCALE GENOMIC DNA]</scope>
    <source>
        <strain evidence="2">if_2019</strain>
        <tissue evidence="1">Muscle</tissue>
    </source>
</reference>
<proteinExistence type="predicted"/>